<dbReference type="EMBL" id="CP000478">
    <property type="protein sequence ID" value="ABK17189.1"/>
    <property type="molecule type" value="Genomic_DNA"/>
</dbReference>
<comment type="subcellular location">
    <subcellularLocation>
        <location evidence="1">Cell membrane</location>
        <topology evidence="1">Multi-pass membrane protein</topology>
    </subcellularLocation>
</comment>
<organism evidence="8 9">
    <name type="scientific">Syntrophobacter fumaroxidans (strain DSM 10017 / MPOB)</name>
    <dbReference type="NCBI Taxonomy" id="335543"/>
    <lineage>
        <taxon>Bacteria</taxon>
        <taxon>Pseudomonadati</taxon>
        <taxon>Thermodesulfobacteriota</taxon>
        <taxon>Syntrophobacteria</taxon>
        <taxon>Syntrophobacterales</taxon>
        <taxon>Syntrophobacteraceae</taxon>
        <taxon>Syntrophobacter</taxon>
    </lineage>
</organism>
<keyword evidence="3 6" id="KW-0812">Transmembrane</keyword>
<feature type="transmembrane region" description="Helical" evidence="6">
    <location>
        <begin position="289"/>
        <end position="311"/>
    </location>
</feature>
<dbReference type="Pfam" id="PF00482">
    <property type="entry name" value="T2SSF"/>
    <property type="match status" value="1"/>
</dbReference>
<keyword evidence="5 6" id="KW-0472">Membrane</keyword>
<dbReference type="AlphaFoldDB" id="A0LID7"/>
<accession>A0LID7</accession>
<evidence type="ECO:0000259" key="7">
    <source>
        <dbReference type="Pfam" id="PF00482"/>
    </source>
</evidence>
<dbReference type="Proteomes" id="UP000001784">
    <property type="component" value="Chromosome"/>
</dbReference>
<protein>
    <submittedName>
        <fullName evidence="8">Type II secretion system protein</fullName>
    </submittedName>
</protein>
<dbReference type="KEGG" id="sfu:Sfum_1500"/>
<evidence type="ECO:0000313" key="8">
    <source>
        <dbReference type="EMBL" id="ABK17189.1"/>
    </source>
</evidence>
<keyword evidence="4 6" id="KW-1133">Transmembrane helix</keyword>
<sequence precursor="true">MPQENLALIVAAMVFVIACLLVLSVALYWRHRETRKRIMEKIRQDGLELSGVEAEPAVQEITGAKRGPIVSFFDRVGKRMKTEKPSELRAQQLRFLRAGIRMENAPAVFMGAKCLGGLGLAFGFLLLKTVFFSLMSARLTAVAACATALVGFYLPDLWLRLKTSRRRKQLRRGLPDALDLMVVCVEAGMGIDSATYRVSEEMKLTNAPMSDELKYLNLELRAGKARRDALRNLALRTDLEDVNSLTTLLIQTDKFGTSVAQALRVHSDSFRTKRHQMAEELAAKLPVKLVLPLILFIFPSLFVVIMGPAMIRAFRTFMK</sequence>
<dbReference type="InterPro" id="IPR018076">
    <property type="entry name" value="T2SS_GspF_dom"/>
</dbReference>
<keyword evidence="2" id="KW-1003">Cell membrane</keyword>
<evidence type="ECO:0000256" key="5">
    <source>
        <dbReference type="ARBA" id="ARBA00023136"/>
    </source>
</evidence>
<dbReference type="HOGENOM" id="CLU_056917_0_0_7"/>
<reference evidence="8 9" key="1">
    <citation type="submission" date="2006-10" db="EMBL/GenBank/DDBJ databases">
        <title>Complete sequence of Syntrophobacter fumaroxidans MPOB.</title>
        <authorList>
            <consortium name="US DOE Joint Genome Institute"/>
            <person name="Copeland A."/>
            <person name="Lucas S."/>
            <person name="Lapidus A."/>
            <person name="Barry K."/>
            <person name="Detter J.C."/>
            <person name="Glavina del Rio T."/>
            <person name="Hammon N."/>
            <person name="Israni S."/>
            <person name="Pitluck S."/>
            <person name="Goltsman E.G."/>
            <person name="Martinez M."/>
            <person name="Schmutz J."/>
            <person name="Larimer F."/>
            <person name="Land M."/>
            <person name="Hauser L."/>
            <person name="Kyrpides N."/>
            <person name="Kim E."/>
            <person name="Boone D.R."/>
            <person name="Brockman F."/>
            <person name="Culley D."/>
            <person name="Ferry J."/>
            <person name="Gunsalus R."/>
            <person name="McInerney M.J."/>
            <person name="Morrison M."/>
            <person name="Plugge C."/>
            <person name="Rohlin L."/>
            <person name="Scholten J."/>
            <person name="Sieber J."/>
            <person name="Stams A.J.M."/>
            <person name="Worm P."/>
            <person name="Henstra A.M."/>
            <person name="Richardson P."/>
        </authorList>
    </citation>
    <scope>NUCLEOTIDE SEQUENCE [LARGE SCALE GENOMIC DNA]</scope>
    <source>
        <strain evidence="9">DSM 10017 / MPOB</strain>
    </source>
</reference>
<dbReference type="RefSeq" id="WP_011698360.1">
    <property type="nucleotide sequence ID" value="NC_008554.1"/>
</dbReference>
<dbReference type="GO" id="GO:0005886">
    <property type="term" value="C:plasma membrane"/>
    <property type="evidence" value="ECO:0007669"/>
    <property type="project" value="UniProtKB-SubCell"/>
</dbReference>
<dbReference type="PANTHER" id="PTHR35007">
    <property type="entry name" value="INTEGRAL MEMBRANE PROTEIN-RELATED"/>
    <property type="match status" value="1"/>
</dbReference>
<gene>
    <name evidence="8" type="ordered locus">Sfum_1500</name>
</gene>
<evidence type="ECO:0000256" key="4">
    <source>
        <dbReference type="ARBA" id="ARBA00022989"/>
    </source>
</evidence>
<feature type="transmembrane region" description="Helical" evidence="6">
    <location>
        <begin position="107"/>
        <end position="127"/>
    </location>
</feature>
<feature type="transmembrane region" description="Helical" evidence="6">
    <location>
        <begin position="139"/>
        <end position="159"/>
    </location>
</feature>
<evidence type="ECO:0000256" key="6">
    <source>
        <dbReference type="SAM" id="Phobius"/>
    </source>
</evidence>
<proteinExistence type="predicted"/>
<evidence type="ECO:0000256" key="1">
    <source>
        <dbReference type="ARBA" id="ARBA00004651"/>
    </source>
</evidence>
<dbReference type="PANTHER" id="PTHR35007:SF2">
    <property type="entry name" value="PILUS ASSEMBLE PROTEIN"/>
    <property type="match status" value="1"/>
</dbReference>
<feature type="transmembrane region" description="Helical" evidence="6">
    <location>
        <begin position="6"/>
        <end position="29"/>
    </location>
</feature>
<dbReference type="STRING" id="335543.Sfum_1500"/>
<keyword evidence="9" id="KW-1185">Reference proteome</keyword>
<evidence type="ECO:0000256" key="3">
    <source>
        <dbReference type="ARBA" id="ARBA00022692"/>
    </source>
</evidence>
<dbReference type="eggNOG" id="COG2064">
    <property type="taxonomic scope" value="Bacteria"/>
</dbReference>
<name>A0LID7_SYNFM</name>
<evidence type="ECO:0000313" key="9">
    <source>
        <dbReference type="Proteomes" id="UP000001784"/>
    </source>
</evidence>
<evidence type="ECO:0000256" key="2">
    <source>
        <dbReference type="ARBA" id="ARBA00022475"/>
    </source>
</evidence>
<feature type="domain" description="Type II secretion system protein GspF" evidence="7">
    <location>
        <begin position="178"/>
        <end position="306"/>
    </location>
</feature>
<dbReference type="InParanoid" id="A0LID7"/>